<comment type="similarity">
    <text evidence="13">Belongs to the SERAC1 family.</text>
</comment>
<dbReference type="Gene3D" id="1.25.10.10">
    <property type="entry name" value="Leucine-rich Repeat Variant"/>
    <property type="match status" value="1"/>
</dbReference>
<keyword evidence="11" id="KW-0594">Phospholipid biosynthesis</keyword>
<dbReference type="SUPFAM" id="SSF48371">
    <property type="entry name" value="ARM repeat"/>
    <property type="match status" value="1"/>
</dbReference>
<reference evidence="18 19" key="1">
    <citation type="submission" date="2017-06" db="EMBL/GenBank/DDBJ databases">
        <title>Aedes aegypti genome working group (AGWG) sequencing and assembly.</title>
        <authorList>
            <consortium name="Aedes aegypti Genome Working Group (AGWG)"/>
            <person name="Matthews B.J."/>
        </authorList>
    </citation>
    <scope>NUCLEOTIDE SEQUENCE [LARGE SCALE GENOMIC DNA]</scope>
    <source>
        <strain evidence="18 19">LVP_AGWG</strain>
    </source>
</reference>
<feature type="compositionally biased region" description="Low complexity" evidence="16">
    <location>
        <begin position="789"/>
        <end position="800"/>
    </location>
</feature>
<dbReference type="VEuPathDB" id="VectorBase:AAEL004090"/>
<dbReference type="InterPro" id="IPR011989">
    <property type="entry name" value="ARM-like"/>
</dbReference>
<protein>
    <recommendedName>
        <fullName evidence="14">Protein SERAC1</fullName>
    </recommendedName>
    <alternativeName>
        <fullName evidence="15">Serine active site-containing protein 1</fullName>
    </alternativeName>
</protein>
<feature type="transmembrane region" description="Helical" evidence="17">
    <location>
        <begin position="7"/>
        <end position="26"/>
    </location>
</feature>
<dbReference type="PANTHER" id="PTHR48182">
    <property type="entry name" value="PROTEIN SERAC1"/>
    <property type="match status" value="1"/>
</dbReference>
<dbReference type="Proteomes" id="UP000008820">
    <property type="component" value="Chromosome 3"/>
</dbReference>
<dbReference type="InParanoid" id="A0A1S4F6S5"/>
<evidence type="ECO:0000256" key="16">
    <source>
        <dbReference type="SAM" id="MobiDB-lite"/>
    </source>
</evidence>
<dbReference type="PANTHER" id="PTHR48182:SF2">
    <property type="entry name" value="PROTEIN SERAC1"/>
    <property type="match status" value="1"/>
</dbReference>
<keyword evidence="19" id="KW-1185">Reference proteome</keyword>
<organism evidence="18 19">
    <name type="scientific">Aedes aegypti</name>
    <name type="common">Yellowfever mosquito</name>
    <name type="synonym">Culex aegypti</name>
    <dbReference type="NCBI Taxonomy" id="7159"/>
    <lineage>
        <taxon>Eukaryota</taxon>
        <taxon>Metazoa</taxon>
        <taxon>Ecdysozoa</taxon>
        <taxon>Arthropoda</taxon>
        <taxon>Hexapoda</taxon>
        <taxon>Insecta</taxon>
        <taxon>Pterygota</taxon>
        <taxon>Neoptera</taxon>
        <taxon>Endopterygota</taxon>
        <taxon>Diptera</taxon>
        <taxon>Nematocera</taxon>
        <taxon>Culicoidea</taxon>
        <taxon>Culicidae</taxon>
        <taxon>Culicinae</taxon>
        <taxon>Aedini</taxon>
        <taxon>Aedes</taxon>
        <taxon>Stegomyia</taxon>
    </lineage>
</organism>
<reference evidence="18" key="2">
    <citation type="submission" date="2020-05" db="UniProtKB">
        <authorList>
            <consortium name="EnsemblMetazoa"/>
        </authorList>
    </citation>
    <scope>IDENTIFICATION</scope>
    <source>
        <strain evidence="18">LVP_AGWG</strain>
    </source>
</reference>
<evidence type="ECO:0000256" key="9">
    <source>
        <dbReference type="ARBA" id="ARBA00023128"/>
    </source>
</evidence>
<dbReference type="InterPro" id="IPR052374">
    <property type="entry name" value="SERAC1"/>
</dbReference>
<evidence type="ECO:0000256" key="13">
    <source>
        <dbReference type="ARBA" id="ARBA00038024"/>
    </source>
</evidence>
<dbReference type="FunCoup" id="A0A1S4F6S5">
    <property type="interactions" value="743"/>
</dbReference>
<evidence type="ECO:0000256" key="17">
    <source>
        <dbReference type="SAM" id="Phobius"/>
    </source>
</evidence>
<evidence type="ECO:0000256" key="11">
    <source>
        <dbReference type="ARBA" id="ARBA00023209"/>
    </source>
</evidence>
<evidence type="ECO:0000256" key="4">
    <source>
        <dbReference type="ARBA" id="ARBA00022516"/>
    </source>
</evidence>
<dbReference type="GO" id="GO:0016020">
    <property type="term" value="C:membrane"/>
    <property type="evidence" value="ECO:0007669"/>
    <property type="project" value="UniProtKB-SubCell"/>
</dbReference>
<evidence type="ECO:0000256" key="10">
    <source>
        <dbReference type="ARBA" id="ARBA00023136"/>
    </source>
</evidence>
<keyword evidence="8" id="KW-0443">Lipid metabolism</keyword>
<feature type="region of interest" description="Disordered" evidence="16">
    <location>
        <begin position="781"/>
        <end position="800"/>
    </location>
</feature>
<name>A0A1S4F6S5_AEDAE</name>
<keyword evidence="5 17" id="KW-0812">Transmembrane</keyword>
<dbReference type="Gene3D" id="3.40.50.1820">
    <property type="entry name" value="alpha/beta hydrolase"/>
    <property type="match status" value="1"/>
</dbReference>
<sequence>MYHDLKLYNKLFGGCGLASFIGLVSYEAYRTYSALSNLVDTRVLDIDRKRPDYIYIKHHIYRQSLQEQQEQERENGRLVNVVVQPFGKWWKALKHSVAWRLLKIAQEGDQIDRLKAIKQLALIDHLKEDFTRDWDFQHLAQLCDAQTAVSLARSNCDSRWFLPPRQYGVEKSAHEVLASIKGLIEKLAPDRCAEYALEHTFTSHQIKEPVGDDVVDHRLYVSRFENEQLKQALNALVHLTTVEENCRKIIDSGGLLELIEVEKLYSDNIDMKLTLARIIANLSVHGDRAYDFFASGWINILSKWQQDVDMRMQVTTDLTLSNLDRDDPNSFSYESNVYPLYPKGRRKNKPDVDVIFVHGLLGGVFVTWRQKDLKPQAASLLGKKHSSVSLVSTSAKARNETKTPSTATATTATMTTPALDSVPKLPIRRRLFNWSARKSSFHEDEQVNRAHAGEGIASYNDAELLTLQPTPPKSHPSISDTATKELIQALQEDEPLSSEWSVVFPDLPLVADEKYTSPGVRNNPEGRYSVSGDKWLQEPLGDESIGRSFCWPMEWLPKDFPNIRVIGLNYESSLSQWSASGCPCEKYDGKLEKRASEFLKKLARSNIGQDRPVVWVGHSMGGLLIKSIMNQAAASEDPAIRRIAQNSRAVMFLGTPHRGSAIAKLKQHTSALVWPSVEVRELEENSLHLLHLHKTFLKTINQLPKKPEIVSVCEGSATVLTSFKLPLHIVTEKSARLDEGDFYLTKEDHLNLSKPMCRQSFLYQRLISTIWYAMQSAKEAGEPEEEHTSSGTKSTESGKRSSSVFSDVYRQLRQLDRLFNIFL</sequence>
<dbReference type="GO" id="GO:0008654">
    <property type="term" value="P:phospholipid biosynthetic process"/>
    <property type="evidence" value="ECO:0007669"/>
    <property type="project" value="UniProtKB-KW"/>
</dbReference>
<evidence type="ECO:0000313" key="19">
    <source>
        <dbReference type="Proteomes" id="UP000008820"/>
    </source>
</evidence>
<dbReference type="EnsemblMetazoa" id="AAEL004090-RA">
    <property type="protein sequence ID" value="AAEL004090-PA"/>
    <property type="gene ID" value="AAEL004090"/>
</dbReference>
<dbReference type="InterPro" id="IPR016024">
    <property type="entry name" value="ARM-type_fold"/>
</dbReference>
<dbReference type="OrthoDB" id="5086500at2759"/>
<evidence type="ECO:0000256" key="14">
    <source>
        <dbReference type="ARBA" id="ARBA00040991"/>
    </source>
</evidence>
<evidence type="ECO:0000256" key="7">
    <source>
        <dbReference type="ARBA" id="ARBA00022989"/>
    </source>
</evidence>
<dbReference type="AlphaFoldDB" id="A0A1S4F6S5"/>
<evidence type="ECO:0000256" key="6">
    <source>
        <dbReference type="ARBA" id="ARBA00022824"/>
    </source>
</evidence>
<evidence type="ECO:0000256" key="1">
    <source>
        <dbReference type="ARBA" id="ARBA00004167"/>
    </source>
</evidence>
<dbReference type="SUPFAM" id="SSF53474">
    <property type="entry name" value="alpha/beta-Hydrolases"/>
    <property type="match status" value="1"/>
</dbReference>
<evidence type="ECO:0000256" key="3">
    <source>
        <dbReference type="ARBA" id="ARBA00004240"/>
    </source>
</evidence>
<keyword evidence="12" id="KW-1208">Phospholipid metabolism</keyword>
<evidence type="ECO:0000256" key="12">
    <source>
        <dbReference type="ARBA" id="ARBA00023264"/>
    </source>
</evidence>
<evidence type="ECO:0000256" key="8">
    <source>
        <dbReference type="ARBA" id="ARBA00023098"/>
    </source>
</evidence>
<dbReference type="InterPro" id="IPR029058">
    <property type="entry name" value="AB_hydrolase_fold"/>
</dbReference>
<keyword evidence="9" id="KW-0496">Mitochondrion</keyword>
<dbReference type="GO" id="GO:0005783">
    <property type="term" value="C:endoplasmic reticulum"/>
    <property type="evidence" value="ECO:0007669"/>
    <property type="project" value="UniProtKB-SubCell"/>
</dbReference>
<evidence type="ECO:0000256" key="15">
    <source>
        <dbReference type="ARBA" id="ARBA00041701"/>
    </source>
</evidence>
<dbReference type="GO" id="GO:0005739">
    <property type="term" value="C:mitochondrion"/>
    <property type="evidence" value="ECO:0007669"/>
    <property type="project" value="UniProtKB-SubCell"/>
</dbReference>
<proteinExistence type="inferred from homology"/>
<keyword evidence="6" id="KW-0256">Endoplasmic reticulum</keyword>
<accession>A0A1S4F6S5</accession>
<keyword evidence="4" id="KW-0444">Lipid biosynthesis</keyword>
<keyword evidence="7 17" id="KW-1133">Transmembrane helix</keyword>
<comment type="subcellular location">
    <subcellularLocation>
        <location evidence="3">Endoplasmic reticulum</location>
    </subcellularLocation>
    <subcellularLocation>
        <location evidence="1">Membrane</location>
        <topology evidence="1">Single-pass membrane protein</topology>
    </subcellularLocation>
    <subcellularLocation>
        <location evidence="2">Mitochondrion</location>
    </subcellularLocation>
</comment>
<evidence type="ECO:0000313" key="18">
    <source>
        <dbReference type="EnsemblMetazoa" id="AAEL004090-PA"/>
    </source>
</evidence>
<keyword evidence="10 17" id="KW-0472">Membrane</keyword>
<evidence type="ECO:0000256" key="5">
    <source>
        <dbReference type="ARBA" id="ARBA00022692"/>
    </source>
</evidence>
<gene>
    <name evidence="18" type="primary">5564121</name>
</gene>
<evidence type="ECO:0000256" key="2">
    <source>
        <dbReference type="ARBA" id="ARBA00004173"/>
    </source>
</evidence>